<dbReference type="PROSITE" id="PS51274">
    <property type="entry name" value="GATASE_COBBQ"/>
    <property type="match status" value="1"/>
</dbReference>
<dbReference type="UniPathway" id="UPA00148"/>
<feature type="active site" description="Nucleophile" evidence="4">
    <location>
        <position position="334"/>
    </location>
</feature>
<dbReference type="InterPro" id="IPR033949">
    <property type="entry name" value="CobQ_GATase1"/>
</dbReference>
<comment type="similarity">
    <text evidence="4">Belongs to the CobB/CobQ family. CobQ subfamily.</text>
</comment>
<dbReference type="EMBL" id="PCSH01000131">
    <property type="protein sequence ID" value="PIP40228.1"/>
    <property type="molecule type" value="Genomic_DNA"/>
</dbReference>
<dbReference type="InterPro" id="IPR047045">
    <property type="entry name" value="CobQ_N"/>
</dbReference>
<dbReference type="Pfam" id="PF01656">
    <property type="entry name" value="CbiA"/>
    <property type="match status" value="1"/>
</dbReference>
<evidence type="ECO:0000256" key="2">
    <source>
        <dbReference type="ARBA" id="ARBA00022573"/>
    </source>
</evidence>
<comment type="pathway">
    <text evidence="1 4">Cofactor biosynthesis; adenosylcobalamin biosynthesis.</text>
</comment>
<evidence type="ECO:0000256" key="4">
    <source>
        <dbReference type="HAMAP-Rule" id="MF_00028"/>
    </source>
</evidence>
<dbReference type="Gene3D" id="3.40.50.880">
    <property type="match status" value="1"/>
</dbReference>
<organism evidence="7 8">
    <name type="scientific">Candidatus Desantisbacteria bacterium CG23_combo_of_CG06-09_8_20_14_all_40_23</name>
    <dbReference type="NCBI Taxonomy" id="1974550"/>
    <lineage>
        <taxon>Bacteria</taxon>
        <taxon>Candidatus Desantisiibacteriota</taxon>
    </lineage>
</organism>
<evidence type="ECO:0000313" key="7">
    <source>
        <dbReference type="EMBL" id="PIP40228.1"/>
    </source>
</evidence>
<dbReference type="InterPro" id="IPR004459">
    <property type="entry name" value="CobQ_synth"/>
</dbReference>
<dbReference type="GO" id="GO:0003824">
    <property type="term" value="F:catalytic activity"/>
    <property type="evidence" value="ECO:0007669"/>
    <property type="project" value="InterPro"/>
</dbReference>
<dbReference type="HAMAP" id="MF_00028">
    <property type="entry name" value="CobQ"/>
    <property type="match status" value="1"/>
</dbReference>
<dbReference type="NCBIfam" id="NF001989">
    <property type="entry name" value="PRK00784.1"/>
    <property type="match status" value="1"/>
</dbReference>
<evidence type="ECO:0000259" key="6">
    <source>
        <dbReference type="Pfam" id="PF07685"/>
    </source>
</evidence>
<dbReference type="Pfam" id="PF07685">
    <property type="entry name" value="GATase_3"/>
    <property type="match status" value="1"/>
</dbReference>
<evidence type="ECO:0000256" key="1">
    <source>
        <dbReference type="ARBA" id="ARBA00004953"/>
    </source>
</evidence>
<evidence type="ECO:0000259" key="5">
    <source>
        <dbReference type="Pfam" id="PF01656"/>
    </source>
</evidence>
<reference evidence="7 8" key="1">
    <citation type="submission" date="2017-09" db="EMBL/GenBank/DDBJ databases">
        <title>Depth-based differentiation of microbial function through sediment-hosted aquifers and enrichment of novel symbionts in the deep terrestrial subsurface.</title>
        <authorList>
            <person name="Probst A.J."/>
            <person name="Ladd B."/>
            <person name="Jarett J.K."/>
            <person name="Geller-Mcgrath D.E."/>
            <person name="Sieber C.M."/>
            <person name="Emerson J.B."/>
            <person name="Anantharaman K."/>
            <person name="Thomas B.C."/>
            <person name="Malmstrom R."/>
            <person name="Stieglmeier M."/>
            <person name="Klingl A."/>
            <person name="Woyke T."/>
            <person name="Ryan C.M."/>
            <person name="Banfield J.F."/>
        </authorList>
    </citation>
    <scope>NUCLEOTIDE SEQUENCE [LARGE SCALE GENOMIC DNA]</scope>
    <source>
        <strain evidence="7">CG23_combo_of_CG06-09_8_20_14_all_40_23</strain>
    </source>
</reference>
<dbReference type="Proteomes" id="UP000231067">
    <property type="component" value="Unassembled WGS sequence"/>
</dbReference>
<dbReference type="InterPro" id="IPR029062">
    <property type="entry name" value="Class_I_gatase-like"/>
</dbReference>
<dbReference type="PANTHER" id="PTHR21343:SF1">
    <property type="entry name" value="COBYRIC ACID SYNTHASE"/>
    <property type="match status" value="1"/>
</dbReference>
<dbReference type="InterPro" id="IPR027417">
    <property type="entry name" value="P-loop_NTPase"/>
</dbReference>
<comment type="caution">
    <text evidence="7">The sequence shown here is derived from an EMBL/GenBank/DDBJ whole genome shotgun (WGS) entry which is preliminary data.</text>
</comment>
<dbReference type="Gene3D" id="3.40.50.300">
    <property type="entry name" value="P-loop containing nucleotide triphosphate hydrolases"/>
    <property type="match status" value="1"/>
</dbReference>
<keyword evidence="2 4" id="KW-0169">Cobalamin biosynthesis</keyword>
<dbReference type="CDD" id="cd01750">
    <property type="entry name" value="GATase1_CobQ"/>
    <property type="match status" value="1"/>
</dbReference>
<dbReference type="GO" id="GO:0009236">
    <property type="term" value="P:cobalamin biosynthetic process"/>
    <property type="evidence" value="ECO:0007669"/>
    <property type="project" value="UniProtKB-UniRule"/>
</dbReference>
<dbReference type="NCBIfam" id="TIGR00313">
    <property type="entry name" value="cobQ"/>
    <property type="match status" value="1"/>
</dbReference>
<name>A0A2H0A6Y6_9BACT</name>
<accession>A0A2H0A6Y6</accession>
<dbReference type="SUPFAM" id="SSF52540">
    <property type="entry name" value="P-loop containing nucleoside triphosphate hydrolases"/>
    <property type="match status" value="1"/>
</dbReference>
<proteinExistence type="inferred from homology"/>
<dbReference type="SUPFAM" id="SSF52317">
    <property type="entry name" value="Class I glutamine amidotransferase-like"/>
    <property type="match status" value="1"/>
</dbReference>
<keyword evidence="3 4" id="KW-0315">Glutamine amidotransferase</keyword>
<dbReference type="CDD" id="cd05389">
    <property type="entry name" value="CobQ_N"/>
    <property type="match status" value="1"/>
</dbReference>
<dbReference type="GO" id="GO:0015420">
    <property type="term" value="F:ABC-type vitamin B12 transporter activity"/>
    <property type="evidence" value="ECO:0007669"/>
    <property type="project" value="UniProtKB-UniRule"/>
</dbReference>
<protein>
    <recommendedName>
        <fullName evidence="4">Cobyric acid synthase</fullName>
    </recommendedName>
</protein>
<feature type="domain" description="CobB/CobQ-like glutamine amidotransferase" evidence="6">
    <location>
        <begin position="253"/>
        <end position="445"/>
    </location>
</feature>
<feature type="active site" evidence="4">
    <location>
        <position position="438"/>
    </location>
</feature>
<dbReference type="InterPro" id="IPR011698">
    <property type="entry name" value="GATase_3"/>
</dbReference>
<evidence type="ECO:0000313" key="8">
    <source>
        <dbReference type="Proteomes" id="UP000231067"/>
    </source>
</evidence>
<comment type="function">
    <text evidence="4">Catalyzes amidations at positions B, D, E, and G on adenosylcobyrinic A,C-diamide. NH(2) groups are provided by glutamine, and one molecule of ATP is hydrogenolyzed for each amidation.</text>
</comment>
<evidence type="ECO:0000256" key="3">
    <source>
        <dbReference type="ARBA" id="ARBA00022962"/>
    </source>
</evidence>
<gene>
    <name evidence="4" type="primary">cobQ</name>
    <name evidence="7" type="ORF">COX18_07360</name>
</gene>
<dbReference type="AlphaFoldDB" id="A0A2H0A6Y6"/>
<sequence>MSKSIMIQGTGSGVGKSIIVAALCRIFKQDGYTVAPFKSQNMALNSGVTMDGMEMGRAQITQAEAAGIEPLVDMNPILLKPTCDTGAQVIVCGKPIGNMQAVEYHNYKPQLIEIIKQCFLRLQDQYEIIVIEGAGSPAEINLKDNDIVNMHMARVADAPVILVVDIDKGGAFAWIVGTLELLTEDERTRIKGIIINKFRGDKTLLESGLKYIEERYGVPTLGIIPYFHDIYIEEEDSLGLGKWAMEGKPHDIEIVVIQLPHISNFTDFDLLARETDVYLRYAKPGEHLGNPDMIILPGTKSTIADMNYLHTTGCSREILSIINNQRSTVLLGICGGFQMLGTNILDPDHIESAIAATNGLGLLDITTTFSPEKLTVQIKAQVCHELLELGLFVTGYEIHMGNTTDGNGITPLFNIIYPENRYDGAVREDGLVMGTYIHGLFDNHGFRRTFINYLRKRKGLSCPTITKEISRETEYDRLAKMIRENVDMERIYRIADIRKST</sequence>
<dbReference type="PANTHER" id="PTHR21343">
    <property type="entry name" value="DETHIOBIOTIN SYNTHETASE"/>
    <property type="match status" value="1"/>
</dbReference>
<feature type="domain" description="CobQ/CobB/MinD/ParA nucleotide binding" evidence="5">
    <location>
        <begin position="5"/>
        <end position="231"/>
    </location>
</feature>
<dbReference type="InterPro" id="IPR002586">
    <property type="entry name" value="CobQ/CobB/MinD/ParA_Nub-bd_dom"/>
</dbReference>